<reference evidence="3 4" key="1">
    <citation type="submission" date="2019-02" db="EMBL/GenBank/DDBJ databases">
        <title>Deep-cultivation of Planctomycetes and their phenomic and genomic characterization uncovers novel biology.</title>
        <authorList>
            <person name="Wiegand S."/>
            <person name="Jogler M."/>
            <person name="Boedeker C."/>
            <person name="Pinto D."/>
            <person name="Vollmers J."/>
            <person name="Rivas-Marin E."/>
            <person name="Kohn T."/>
            <person name="Peeters S.H."/>
            <person name="Heuer A."/>
            <person name="Rast P."/>
            <person name="Oberbeckmann S."/>
            <person name="Bunk B."/>
            <person name="Jeske O."/>
            <person name="Meyerdierks A."/>
            <person name="Storesund J.E."/>
            <person name="Kallscheuer N."/>
            <person name="Luecker S."/>
            <person name="Lage O.M."/>
            <person name="Pohl T."/>
            <person name="Merkel B.J."/>
            <person name="Hornburger P."/>
            <person name="Mueller R.-W."/>
            <person name="Bruemmer F."/>
            <person name="Labrenz M."/>
            <person name="Spormann A.M."/>
            <person name="Op den Camp H."/>
            <person name="Overmann J."/>
            <person name="Amann R."/>
            <person name="Jetten M.S.M."/>
            <person name="Mascher T."/>
            <person name="Medema M.H."/>
            <person name="Devos D.P."/>
            <person name="Kaster A.-K."/>
            <person name="Ovreas L."/>
            <person name="Rohde M."/>
            <person name="Galperin M.Y."/>
            <person name="Jogler C."/>
        </authorList>
    </citation>
    <scope>NUCLEOTIDE SEQUENCE [LARGE SCALE GENOMIC DNA]</scope>
    <source>
        <strain evidence="3 4">Pan265</strain>
    </source>
</reference>
<feature type="transmembrane region" description="Helical" evidence="2">
    <location>
        <begin position="139"/>
        <end position="159"/>
    </location>
</feature>
<keyword evidence="2" id="KW-0812">Transmembrane</keyword>
<feature type="transmembrane region" description="Helical" evidence="2">
    <location>
        <begin position="728"/>
        <end position="750"/>
    </location>
</feature>
<feature type="transmembrane region" description="Helical" evidence="2">
    <location>
        <begin position="171"/>
        <end position="193"/>
    </location>
</feature>
<organism evidence="3 4">
    <name type="scientific">Mucisphaera calidilacus</name>
    <dbReference type="NCBI Taxonomy" id="2527982"/>
    <lineage>
        <taxon>Bacteria</taxon>
        <taxon>Pseudomonadati</taxon>
        <taxon>Planctomycetota</taxon>
        <taxon>Phycisphaerae</taxon>
        <taxon>Phycisphaerales</taxon>
        <taxon>Phycisphaeraceae</taxon>
        <taxon>Mucisphaera</taxon>
    </lineage>
</organism>
<dbReference type="AlphaFoldDB" id="A0A518BYP1"/>
<proteinExistence type="predicted"/>
<evidence type="ECO:0000313" key="3">
    <source>
        <dbReference type="EMBL" id="QDU72091.1"/>
    </source>
</evidence>
<evidence type="ECO:0008006" key="5">
    <source>
        <dbReference type="Google" id="ProtNLM"/>
    </source>
</evidence>
<feature type="transmembrane region" description="Helical" evidence="2">
    <location>
        <begin position="50"/>
        <end position="76"/>
    </location>
</feature>
<name>A0A518BYP1_9BACT</name>
<dbReference type="OrthoDB" id="220623at2"/>
<gene>
    <name evidence="3" type="ORF">Pan265_19530</name>
</gene>
<sequence precursor="true">MSLKYRRIKEHDLALPAPLRWLTRAFSSIRLAVALLLLISLYGTLASVPVGYLVIGAAYLAIALAFFGPPAAILAITQRNLPTPLVIAAWIAIALAGSWLTYLGSVRAYDVLTHTQAWNLHGRTLIYQLPGIEMTELQFYSWWPMQLILMLFVVNMIWATIRRIEFNLPNLGVLTVHTGIVVLTLGAILYSSFKVEGDIILFRRDLGGGYEKVFYDAVDPALFVTVAGHGRAMIPLDDLPRYNDYPAGTLDINFAQRPDLEGLFPAGLSLRVIGFHPDAEIGQVWALQPDDAPDATILKTSPALRLGFGNRELTNPDELPENRLVTLASGLPADRYTETHLAAIELIADISDQRAQALMTDHPGEHLLIIEVPADNHRQVNAITPGQTIDVADTGYRLTVAEIGPYGIPFVTPGYEDAEDTRALVEVEGPTESYRRIVMHRFPERSQDFVPRPDDPSVGPMGQRRDPAPDIRITYLDRSKPQFRILWSPDQPDAPMELIANLPGSAPLRAPLAETRFPIARNLWVHLLQASRNAALVRQPVVKPREQRDPSDIGNYTTALLLVEVTTTSPLPDDRQILMLHHMRYPRYPSDKHQPETLTIPSVGDLTLSFSRREHILPFGIALSEFEMTPYPDTHPPVPRDFSSSLLVGDLHPEDRTLMQQPDIHAISLNNPAIVRTPTGNVVTGKLKLSQVGWDPGDTASPNHEAVGPDGRFLNQQRFSIVGISNNVGIRIIFIGSCLIVAGVPWAFYVKPWMIQRRKKQLAQQHAPTTPEPQHA</sequence>
<accession>A0A518BYP1</accession>
<feature type="region of interest" description="Disordered" evidence="1">
    <location>
        <begin position="446"/>
        <end position="468"/>
    </location>
</feature>
<keyword evidence="2" id="KW-0472">Membrane</keyword>
<evidence type="ECO:0000313" key="4">
    <source>
        <dbReference type="Proteomes" id="UP000320386"/>
    </source>
</evidence>
<keyword evidence="4" id="KW-1185">Reference proteome</keyword>
<feature type="compositionally biased region" description="Basic and acidic residues" evidence="1">
    <location>
        <begin position="446"/>
        <end position="455"/>
    </location>
</feature>
<feature type="transmembrane region" description="Helical" evidence="2">
    <location>
        <begin position="83"/>
        <end position="102"/>
    </location>
</feature>
<feature type="transmembrane region" description="Helical" evidence="2">
    <location>
        <begin position="21"/>
        <end position="44"/>
    </location>
</feature>
<dbReference type="EMBL" id="CP036280">
    <property type="protein sequence ID" value="QDU72091.1"/>
    <property type="molecule type" value="Genomic_DNA"/>
</dbReference>
<evidence type="ECO:0000256" key="2">
    <source>
        <dbReference type="SAM" id="Phobius"/>
    </source>
</evidence>
<dbReference type="RefSeq" id="WP_145446272.1">
    <property type="nucleotide sequence ID" value="NZ_CP036280.1"/>
</dbReference>
<dbReference type="KEGG" id="mcad:Pan265_19530"/>
<dbReference type="Proteomes" id="UP000320386">
    <property type="component" value="Chromosome"/>
</dbReference>
<keyword evidence="2" id="KW-1133">Transmembrane helix</keyword>
<protein>
    <recommendedName>
        <fullName evidence="5">ResB-like domain-containing protein</fullName>
    </recommendedName>
</protein>
<evidence type="ECO:0000256" key="1">
    <source>
        <dbReference type="SAM" id="MobiDB-lite"/>
    </source>
</evidence>